<protein>
    <submittedName>
        <fullName evidence="2">Uncharacterized protein</fullName>
    </submittedName>
</protein>
<keyword evidence="1" id="KW-0732">Signal</keyword>
<evidence type="ECO:0000313" key="2">
    <source>
        <dbReference type="EMBL" id="MCV3273472.1"/>
    </source>
</evidence>
<proteinExistence type="predicted"/>
<gene>
    <name evidence="2" type="ORF">MUB52_18725</name>
</gene>
<dbReference type="EMBL" id="JALIEB010000015">
    <property type="protein sequence ID" value="MCV3273472.1"/>
    <property type="molecule type" value="Genomic_DNA"/>
</dbReference>
<feature type="chain" id="PRO_5046625257" evidence="1">
    <location>
        <begin position="24"/>
        <end position="71"/>
    </location>
</feature>
<dbReference type="Proteomes" id="UP001208690">
    <property type="component" value="Unassembled WGS sequence"/>
</dbReference>
<name>A0ABT3BIS0_9RHOB</name>
<reference evidence="2 3" key="1">
    <citation type="submission" date="2022-04" db="EMBL/GenBank/DDBJ databases">
        <title>Roseobacter sp. WL0113 is a bacterium isolated from neritic sediment.</title>
        <authorList>
            <person name="Wang L."/>
            <person name="He W."/>
            <person name="Zhang D.-F."/>
        </authorList>
    </citation>
    <scope>NUCLEOTIDE SEQUENCE [LARGE SCALE GENOMIC DNA]</scope>
    <source>
        <strain evidence="2 3">WL0113</strain>
    </source>
</reference>
<accession>A0ABT3BIS0</accession>
<organism evidence="2 3">
    <name type="scientific">Roseobacter sinensis</name>
    <dbReference type="NCBI Taxonomy" id="2931391"/>
    <lineage>
        <taxon>Bacteria</taxon>
        <taxon>Pseudomonadati</taxon>
        <taxon>Pseudomonadota</taxon>
        <taxon>Alphaproteobacteria</taxon>
        <taxon>Rhodobacterales</taxon>
        <taxon>Roseobacteraceae</taxon>
        <taxon>Roseobacter</taxon>
    </lineage>
</organism>
<sequence>MTRVGPLAARGCLAALAGAGVLAAVRLWPKEDPEVLEHTHDTLPLDHRHRKRERRHAHPVVLDDRHPYWRA</sequence>
<evidence type="ECO:0000313" key="3">
    <source>
        <dbReference type="Proteomes" id="UP001208690"/>
    </source>
</evidence>
<keyword evidence="3" id="KW-1185">Reference proteome</keyword>
<comment type="caution">
    <text evidence="2">The sequence shown here is derived from an EMBL/GenBank/DDBJ whole genome shotgun (WGS) entry which is preliminary data.</text>
</comment>
<dbReference type="RefSeq" id="WP_263845709.1">
    <property type="nucleotide sequence ID" value="NZ_JALIEB010000015.1"/>
</dbReference>
<feature type="signal peptide" evidence="1">
    <location>
        <begin position="1"/>
        <end position="23"/>
    </location>
</feature>
<evidence type="ECO:0000256" key="1">
    <source>
        <dbReference type="SAM" id="SignalP"/>
    </source>
</evidence>